<dbReference type="eggNOG" id="COG2208">
    <property type="taxonomic scope" value="Bacteria"/>
</dbReference>
<dbReference type="InterPro" id="IPR029016">
    <property type="entry name" value="GAF-like_dom_sf"/>
</dbReference>
<evidence type="ECO:0000256" key="1">
    <source>
        <dbReference type="ARBA" id="ARBA00022553"/>
    </source>
</evidence>
<dbReference type="Proteomes" id="UP000006054">
    <property type="component" value="Chromosome"/>
</dbReference>
<reference evidence="6" key="1">
    <citation type="submission" date="2012-06" db="EMBL/GenBank/DDBJ databases">
        <title>The complete genome of Flexibacter litoralis DSM 6794.</title>
        <authorList>
            <person name="Lucas S."/>
            <person name="Copeland A."/>
            <person name="Lapidus A."/>
            <person name="Glavina del Rio T."/>
            <person name="Dalin E."/>
            <person name="Tice H."/>
            <person name="Bruce D."/>
            <person name="Goodwin L."/>
            <person name="Pitluck S."/>
            <person name="Peters L."/>
            <person name="Ovchinnikova G."/>
            <person name="Lu M."/>
            <person name="Kyrpides N."/>
            <person name="Mavromatis K."/>
            <person name="Ivanova N."/>
            <person name="Brettin T."/>
            <person name="Detter J.C."/>
            <person name="Han C."/>
            <person name="Larimer F."/>
            <person name="Land M."/>
            <person name="Hauser L."/>
            <person name="Markowitz V."/>
            <person name="Cheng J.-F."/>
            <person name="Hugenholtz P."/>
            <person name="Woyke T."/>
            <person name="Wu D."/>
            <person name="Spring S."/>
            <person name="Lang E."/>
            <person name="Kopitz M."/>
            <person name="Brambilla E."/>
            <person name="Klenk H.-P."/>
            <person name="Eisen J.A."/>
        </authorList>
    </citation>
    <scope>NUCLEOTIDE SEQUENCE [LARGE SCALE GENOMIC DNA]</scope>
    <source>
        <strain evidence="6">ATCC 23117 / DSM 6794 / NBRC 15988 / NCIMB 1366 / Sio-4</strain>
    </source>
</reference>
<dbReference type="RefSeq" id="WP_014798003.1">
    <property type="nucleotide sequence ID" value="NC_018018.1"/>
</dbReference>
<gene>
    <name evidence="5" type="ordered locus">Fleli_2177</name>
</gene>
<dbReference type="InterPro" id="IPR011110">
    <property type="entry name" value="Reg_prop"/>
</dbReference>
<dbReference type="Pfam" id="PF07495">
    <property type="entry name" value="Y_Y_Y"/>
    <property type="match status" value="1"/>
</dbReference>
<dbReference type="FunFam" id="2.60.40.10:FF:000791">
    <property type="entry name" value="Two-component system sensor histidine kinase/response regulator"/>
    <property type="match status" value="1"/>
</dbReference>
<dbReference type="InterPro" id="IPR036457">
    <property type="entry name" value="PPM-type-like_dom_sf"/>
</dbReference>
<evidence type="ECO:0000259" key="4">
    <source>
        <dbReference type="SMART" id="SM00065"/>
    </source>
</evidence>
<evidence type="ECO:0000256" key="3">
    <source>
        <dbReference type="SAM" id="SignalP"/>
    </source>
</evidence>
<dbReference type="Pfam" id="PF07494">
    <property type="entry name" value="Reg_prop"/>
    <property type="match status" value="7"/>
</dbReference>
<dbReference type="STRING" id="880071.Fleli_2177"/>
<dbReference type="Gene3D" id="3.60.40.10">
    <property type="entry name" value="PPM-type phosphatase domain"/>
    <property type="match status" value="1"/>
</dbReference>
<dbReference type="InterPro" id="IPR013783">
    <property type="entry name" value="Ig-like_fold"/>
</dbReference>
<feature type="chain" id="PRO_5003685501" evidence="3">
    <location>
        <begin position="25"/>
        <end position="1342"/>
    </location>
</feature>
<dbReference type="Gene3D" id="3.30.450.40">
    <property type="match status" value="1"/>
</dbReference>
<dbReference type="Pfam" id="PF07228">
    <property type="entry name" value="SpoIIE"/>
    <property type="match status" value="1"/>
</dbReference>
<dbReference type="Pfam" id="PF13185">
    <property type="entry name" value="GAF_2"/>
    <property type="match status" value="1"/>
</dbReference>
<dbReference type="InterPro" id="IPR011123">
    <property type="entry name" value="Y_Y_Y"/>
</dbReference>
<name>I4AKS1_BERLS</name>
<dbReference type="Gene3D" id="2.60.40.10">
    <property type="entry name" value="Immunoglobulins"/>
    <property type="match status" value="1"/>
</dbReference>
<feature type="domain" description="GAF" evidence="4">
    <location>
        <begin position="921"/>
        <end position="1072"/>
    </location>
</feature>
<keyword evidence="2" id="KW-1133">Transmembrane helix</keyword>
<dbReference type="InterPro" id="IPR001932">
    <property type="entry name" value="PPM-type_phosphatase-like_dom"/>
</dbReference>
<accession>I4AKS1</accession>
<dbReference type="eggNOG" id="COG3292">
    <property type="taxonomic scope" value="Bacteria"/>
</dbReference>
<proteinExistence type="predicted"/>
<keyword evidence="2" id="KW-0472">Membrane</keyword>
<dbReference type="eggNOG" id="COG2203">
    <property type="taxonomic scope" value="Bacteria"/>
</dbReference>
<dbReference type="GO" id="GO:0000155">
    <property type="term" value="F:phosphorelay sensor kinase activity"/>
    <property type="evidence" value="ECO:0007669"/>
    <property type="project" value="TreeGrafter"/>
</dbReference>
<dbReference type="KEGG" id="fli:Fleli_2177"/>
<evidence type="ECO:0000313" key="5">
    <source>
        <dbReference type="EMBL" id="AFM04556.1"/>
    </source>
</evidence>
<feature type="signal peptide" evidence="3">
    <location>
        <begin position="1"/>
        <end position="24"/>
    </location>
</feature>
<dbReference type="SUPFAM" id="SSF55781">
    <property type="entry name" value="GAF domain-like"/>
    <property type="match status" value="1"/>
</dbReference>
<dbReference type="PANTHER" id="PTHR43547">
    <property type="entry name" value="TWO-COMPONENT HISTIDINE KINASE"/>
    <property type="match status" value="1"/>
</dbReference>
<dbReference type="EMBL" id="CP003345">
    <property type="protein sequence ID" value="AFM04556.1"/>
    <property type="molecule type" value="Genomic_DNA"/>
</dbReference>
<keyword evidence="1" id="KW-0597">Phosphoprotein</keyword>
<organism evidence="5 6">
    <name type="scientific">Bernardetia litoralis (strain ATCC 23117 / DSM 6794 / NBRC 15988 / NCIMB 1366 / Fx l1 / Sio-4)</name>
    <name type="common">Flexibacter litoralis</name>
    <dbReference type="NCBI Taxonomy" id="880071"/>
    <lineage>
        <taxon>Bacteria</taxon>
        <taxon>Pseudomonadati</taxon>
        <taxon>Bacteroidota</taxon>
        <taxon>Cytophagia</taxon>
        <taxon>Cytophagales</taxon>
        <taxon>Bernardetiaceae</taxon>
        <taxon>Bernardetia</taxon>
    </lineage>
</organism>
<protein>
    <submittedName>
        <fullName evidence="5">Putative periplasmic ligand-binding sensor domain protein</fullName>
    </submittedName>
</protein>
<dbReference type="Gene3D" id="2.130.10.10">
    <property type="entry name" value="YVTN repeat-like/Quinoprotein amine dehydrogenase"/>
    <property type="match status" value="3"/>
</dbReference>
<keyword evidence="2" id="KW-0812">Transmembrane</keyword>
<dbReference type="OrthoDB" id="9797097at2"/>
<dbReference type="SUPFAM" id="SSF63829">
    <property type="entry name" value="Calcium-dependent phosphotriesterase"/>
    <property type="match status" value="2"/>
</dbReference>
<keyword evidence="3" id="KW-0732">Signal</keyword>
<feature type="transmembrane region" description="Helical" evidence="2">
    <location>
        <begin position="839"/>
        <end position="862"/>
    </location>
</feature>
<dbReference type="InterPro" id="IPR015943">
    <property type="entry name" value="WD40/YVTN_repeat-like_dom_sf"/>
</dbReference>
<dbReference type="InterPro" id="IPR003018">
    <property type="entry name" value="GAF"/>
</dbReference>
<sequence length="1342" mass="153293" precursor="true">MRYACTLFCVIIYSFSVHFNFSFAQFTDFGDTPLEAEHLNIEQGLSQSTVLSILQDQKGFMWFGTNDGLNRYDAYKFKIFKSQRADSTSLPDNNIQTLFQSKDGTIWIGTEAGFSKYNLDFDNFTNYSYQAKNKKSLSNDDVSAISEDTTGIIWVGTKNGLNKFDRKTKEFTRFYADGKTGSIPSNNITAIHTDKKGNIWIGTQNGVARYQPKTNNFKVFLADSTFSSLPNGHVTCFFEDRFKALWIGTKNGIGRYNRLGDNISQYKASPSGIEAIEQDENGDLWIISVSELGKFNQNNHTYKRQNIGNTFENYGSFTSMTKSKSGLLWIGTNKNGVFKVNTRTKQFKTFRHNAENPYSLPPAWVWSIDDSDKKNLWVGTADGWSYLNVAKDSAFNYSTFFSSFQNPSNRDITALLNVGDSVLWGAVINNGIFRATLDKQTHIPLEFQTFTENKNDSLNSSPSGNIIYTMYKDSYNKIWIGTLGRGLNEVYEDTTGNYLINLNKQKTNEWNNNKTEKPILKKYKFRYFIHTKNDKKSLAGNSVRVIFEDRNRNLWIGTEEGGLSLAKRDNLGNIISFENYSYKDNEPTSISSNAIRTIWEDESGYLWLGTPNGLNHFDPKTKKALHFGELDPKLSRVIHGILGDKKENLWLSTNNGILKFDIGDSIVWEFNVEDGIQSNEFNSGASHLRKSDGMMFFGGIGGLTMFHPDTVKSNTYLPPVVLTDFKIFNKSVLVRDENNEKSPLTHHISVVDEIILNYEDQVITFEFTALNFLHPENNRYSYRLEGFEENWNEVNDRRFASYTNLPKGEYKFVVRAANNDGLWNNEGASVKIRMRPPFWATWGFRIAVVLLIASGFWVIYYFRTKSIREQNVKLENSVKERTGELLETTEELRVQRDQLENAYANIRLLSDIGREITARLDHKEIIQSVYDNIQNVMPADAFGVALFDEEANYLTVSGFIENGNVLPFHVLDLNDKSELAVKSFNEQREIIIHNIQQEYLKYMEEKPNPSFGKTTTSVVYLPLVLAERKIGVVTVQSYKENAFDTTHLSILRNLATYIVIALDNSQAYTKIEAQKHEIDENRIVLQHKNKDITDSINYAKRIQHALLPPLSILKDAFEAFVLFLPRDIVSGDFYWFTEINGKTIVAAIDCTGHGVPGAFMSIIAETHLDRIVNVMRVVSPALILNELDKAVKSTLRQNETQSRDGMDMSICVIDKQNQTVTFAGAKNPLICISKKGVNQLKGDIRGIGGYSRRYLKKTPTFTEHVIQVTEPTSFYIFSDGYQDQFGGKHDEKFMKKRFRQVLRDIHAEDMDAQKQLLERGFMRWKGQRQQIDDVLVIGFKMG</sequence>
<dbReference type="SMART" id="SM00065">
    <property type="entry name" value="GAF"/>
    <property type="match status" value="1"/>
</dbReference>
<keyword evidence="6" id="KW-1185">Reference proteome</keyword>
<dbReference type="HOGENOM" id="CLU_000445_28_2_10"/>
<evidence type="ECO:0000256" key="2">
    <source>
        <dbReference type="SAM" id="Phobius"/>
    </source>
</evidence>
<dbReference type="PANTHER" id="PTHR43547:SF2">
    <property type="entry name" value="HYBRID SIGNAL TRANSDUCTION HISTIDINE KINASE C"/>
    <property type="match status" value="1"/>
</dbReference>
<evidence type="ECO:0000313" key="6">
    <source>
        <dbReference type="Proteomes" id="UP000006054"/>
    </source>
</evidence>